<accession>A0A6C0FA70</accession>
<dbReference type="EMBL" id="MN738798">
    <property type="protein sequence ID" value="QHT37503.1"/>
    <property type="molecule type" value="Genomic_DNA"/>
</dbReference>
<sequence>MNIFRNSNQNKTAKEYIERKRNFNLFYDLSNNPTKNKITCIKGNKITKVNNHSNLINLTKGYFDYYQNGKCVSADLSSNYDVEKFSENKCAIIKNNNEYNTDISNVYTGNILMDDRTDTITDSTTDYVKNYAEIEGTGMGSGTNFEYIKKINYVKCIKLHTKEFTEM</sequence>
<reference evidence="1" key="1">
    <citation type="journal article" date="2020" name="Nature">
        <title>Giant virus diversity and host interactions through global metagenomics.</title>
        <authorList>
            <person name="Schulz F."/>
            <person name="Roux S."/>
            <person name="Paez-Espino D."/>
            <person name="Jungbluth S."/>
            <person name="Walsh D.A."/>
            <person name="Denef V.J."/>
            <person name="McMahon K.D."/>
            <person name="Konstantinidis K.T."/>
            <person name="Eloe-Fadrosh E.A."/>
            <person name="Kyrpides N.C."/>
            <person name="Woyke T."/>
        </authorList>
    </citation>
    <scope>NUCLEOTIDE SEQUENCE</scope>
    <source>
        <strain evidence="1">GVMAG-S-ERX555997-44</strain>
    </source>
</reference>
<evidence type="ECO:0000313" key="1">
    <source>
        <dbReference type="EMBL" id="QHT37503.1"/>
    </source>
</evidence>
<protein>
    <submittedName>
        <fullName evidence="1">Uncharacterized protein</fullName>
    </submittedName>
</protein>
<name>A0A6C0FA70_9ZZZZ</name>
<organism evidence="1">
    <name type="scientific">viral metagenome</name>
    <dbReference type="NCBI Taxonomy" id="1070528"/>
    <lineage>
        <taxon>unclassified sequences</taxon>
        <taxon>metagenomes</taxon>
        <taxon>organismal metagenomes</taxon>
    </lineage>
</organism>
<proteinExistence type="predicted"/>
<dbReference type="AlphaFoldDB" id="A0A6C0FA70"/>